<evidence type="ECO:0000313" key="2">
    <source>
        <dbReference type="Proteomes" id="UP000676336"/>
    </source>
</evidence>
<dbReference type="AlphaFoldDB" id="A0A8S3CZM3"/>
<organism evidence="1 2">
    <name type="scientific">Rotaria magnacalcarata</name>
    <dbReference type="NCBI Taxonomy" id="392030"/>
    <lineage>
        <taxon>Eukaryota</taxon>
        <taxon>Metazoa</taxon>
        <taxon>Spiralia</taxon>
        <taxon>Gnathifera</taxon>
        <taxon>Rotifera</taxon>
        <taxon>Eurotatoria</taxon>
        <taxon>Bdelloidea</taxon>
        <taxon>Philodinida</taxon>
        <taxon>Philodinidae</taxon>
        <taxon>Rotaria</taxon>
    </lineage>
</organism>
<reference evidence="1" key="1">
    <citation type="submission" date="2021-02" db="EMBL/GenBank/DDBJ databases">
        <authorList>
            <person name="Nowell W R."/>
        </authorList>
    </citation>
    <scope>NUCLEOTIDE SEQUENCE</scope>
</reference>
<dbReference type="EMBL" id="CAJOBI010192957">
    <property type="protein sequence ID" value="CAF4967244.1"/>
    <property type="molecule type" value="Genomic_DNA"/>
</dbReference>
<dbReference type="Proteomes" id="UP000676336">
    <property type="component" value="Unassembled WGS sequence"/>
</dbReference>
<protein>
    <submittedName>
        <fullName evidence="1">Uncharacterized protein</fullName>
    </submittedName>
</protein>
<comment type="caution">
    <text evidence="1">The sequence shown here is derived from an EMBL/GenBank/DDBJ whole genome shotgun (WGS) entry which is preliminary data.</text>
</comment>
<proteinExistence type="predicted"/>
<name>A0A8S3CZM3_9BILA</name>
<evidence type="ECO:0000313" key="1">
    <source>
        <dbReference type="EMBL" id="CAF4967244.1"/>
    </source>
</evidence>
<gene>
    <name evidence="1" type="ORF">SMN809_LOCUS54954</name>
</gene>
<feature type="non-terminal residue" evidence="1">
    <location>
        <position position="1"/>
    </location>
</feature>
<accession>A0A8S3CZM3</accession>
<sequence length="36" mass="4520">KDDYFKILTKEDMNAVDDRGLYSPGQFWLEKKRYYW</sequence>